<dbReference type="GeneID" id="85497163"/>
<feature type="transmembrane region" description="Helical" evidence="2">
    <location>
        <begin position="123"/>
        <end position="141"/>
    </location>
</feature>
<gene>
    <name evidence="3" type="ORF">CcaverHIS019_0509210</name>
</gene>
<proteinExistence type="predicted"/>
<accession>A0AA48L7C4</accession>
<dbReference type="Pfam" id="PF16015">
    <property type="entry name" value="Promethin"/>
    <property type="match status" value="1"/>
</dbReference>
<sequence length="278" mass="30817">MSPVAYTNNSPPPLKQAPARMRTPPKQAALDDLMLRVRETSDRLQRALSPYAENIKVFAEARPVIFTFASIFVALSCVPVACTVIFVLCVAALFTGIAIFLLCLSIVGTIGLAMIFLVPVLVITASLSAMAVGVLLALFLAHRLFLHIRSDCEYTPGASGVLSGIQSWVDETLGRIGVGASEYGPHFDGRSIDHHRPMYTKPEPHHERELSRELSRESHTREPRYYEHRSQVSPIPPTIKPEPEVHDMFSPESGTPHELRSRTPQINDDDWVSDEGPR</sequence>
<feature type="compositionally biased region" description="Acidic residues" evidence="1">
    <location>
        <begin position="267"/>
        <end position="278"/>
    </location>
</feature>
<feature type="transmembrane region" description="Helical" evidence="2">
    <location>
        <begin position="64"/>
        <end position="90"/>
    </location>
</feature>
<keyword evidence="2" id="KW-0472">Membrane</keyword>
<dbReference type="RefSeq" id="XP_060458558.1">
    <property type="nucleotide sequence ID" value="XM_060602135.1"/>
</dbReference>
<evidence type="ECO:0000313" key="3">
    <source>
        <dbReference type="EMBL" id="BEI93293.1"/>
    </source>
</evidence>
<name>A0AA48L7C4_9TREE</name>
<evidence type="ECO:0000256" key="2">
    <source>
        <dbReference type="SAM" id="Phobius"/>
    </source>
</evidence>
<dbReference type="AlphaFoldDB" id="A0AA48L7C4"/>
<keyword evidence="4" id="KW-1185">Reference proteome</keyword>
<keyword evidence="2" id="KW-1133">Transmembrane helix</keyword>
<feature type="region of interest" description="Disordered" evidence="1">
    <location>
        <begin position="195"/>
        <end position="278"/>
    </location>
</feature>
<feature type="transmembrane region" description="Helical" evidence="2">
    <location>
        <begin position="97"/>
        <end position="117"/>
    </location>
</feature>
<organism evidence="3 4">
    <name type="scientific">Cutaneotrichosporon cavernicola</name>
    <dbReference type="NCBI Taxonomy" id="279322"/>
    <lineage>
        <taxon>Eukaryota</taxon>
        <taxon>Fungi</taxon>
        <taxon>Dikarya</taxon>
        <taxon>Basidiomycota</taxon>
        <taxon>Agaricomycotina</taxon>
        <taxon>Tremellomycetes</taxon>
        <taxon>Trichosporonales</taxon>
        <taxon>Trichosporonaceae</taxon>
        <taxon>Cutaneotrichosporon</taxon>
    </lineage>
</organism>
<dbReference type="EMBL" id="AP028216">
    <property type="protein sequence ID" value="BEI93293.1"/>
    <property type="molecule type" value="Genomic_DNA"/>
</dbReference>
<feature type="compositionally biased region" description="Basic and acidic residues" evidence="1">
    <location>
        <begin position="241"/>
        <end position="261"/>
    </location>
</feature>
<dbReference type="Proteomes" id="UP001233271">
    <property type="component" value="Chromosome 5"/>
</dbReference>
<dbReference type="KEGG" id="ccac:CcaHIS019_0509210"/>
<keyword evidence="2" id="KW-0812">Transmembrane</keyword>
<protein>
    <submittedName>
        <fullName evidence="3">Uncharacterized protein</fullName>
    </submittedName>
</protein>
<feature type="region of interest" description="Disordered" evidence="1">
    <location>
        <begin position="1"/>
        <end position="22"/>
    </location>
</feature>
<reference evidence="3" key="1">
    <citation type="journal article" date="2023" name="BMC Genomics">
        <title>Chromosome-level genome assemblies of Cutaneotrichosporon spp. (Trichosporonales, Basidiomycota) reveal imbalanced evolution between nucleotide sequences and chromosome synteny.</title>
        <authorList>
            <person name="Kobayashi Y."/>
            <person name="Kayamori A."/>
            <person name="Aoki K."/>
            <person name="Shiwa Y."/>
            <person name="Matsutani M."/>
            <person name="Fujita N."/>
            <person name="Sugita T."/>
            <person name="Iwasaki W."/>
            <person name="Tanaka N."/>
            <person name="Takashima M."/>
        </authorList>
    </citation>
    <scope>NUCLEOTIDE SEQUENCE</scope>
    <source>
        <strain evidence="3">HIS019</strain>
    </source>
</reference>
<evidence type="ECO:0000313" key="4">
    <source>
        <dbReference type="Proteomes" id="UP001233271"/>
    </source>
</evidence>
<evidence type="ECO:0000256" key="1">
    <source>
        <dbReference type="SAM" id="MobiDB-lite"/>
    </source>
</evidence>
<feature type="compositionally biased region" description="Basic and acidic residues" evidence="1">
    <location>
        <begin position="195"/>
        <end position="230"/>
    </location>
</feature>